<name>A0AAD5LTN4_PYTIN</name>
<reference evidence="2" key="1">
    <citation type="submission" date="2021-12" db="EMBL/GenBank/DDBJ databases">
        <title>Prjna785345.</title>
        <authorList>
            <person name="Rujirawat T."/>
            <person name="Krajaejun T."/>
        </authorList>
    </citation>
    <scope>NUCLEOTIDE SEQUENCE</scope>
    <source>
        <strain evidence="2">Pi057C3</strain>
    </source>
</reference>
<evidence type="ECO:0000313" key="2">
    <source>
        <dbReference type="EMBL" id="KAJ0392054.1"/>
    </source>
</evidence>
<gene>
    <name evidence="2" type="ORF">P43SY_010863</name>
</gene>
<sequence length="278" mass="31291">MESFRLLPWYSKYLPRQLEQVAPNNKATIGSLAAGGRLFSSRELSTLYASAPWSRLHRPPEPIAFDPADRRFKALYLSTLSLYRQHARALWDRTHFFLPADGPGRSELLAQRRRRNSSMSAAFKQHYRYLMDFVRTNSFVDADIFMDPFFFWPPPVGVLLAFGRDGESVGDCVDRLDRAEPFRIYYAHSRSRSRHPVSVCYERVFGKFVQTRPPSAVGPPSDDSGLRAPSAPPASPPGSPTTAALDALRDRREGPESPRANPHADCDVRCPDARPLGA</sequence>
<feature type="compositionally biased region" description="Basic and acidic residues" evidence="1">
    <location>
        <begin position="247"/>
        <end position="272"/>
    </location>
</feature>
<organism evidence="2 3">
    <name type="scientific">Pythium insidiosum</name>
    <name type="common">Pythiosis disease agent</name>
    <dbReference type="NCBI Taxonomy" id="114742"/>
    <lineage>
        <taxon>Eukaryota</taxon>
        <taxon>Sar</taxon>
        <taxon>Stramenopiles</taxon>
        <taxon>Oomycota</taxon>
        <taxon>Peronosporomycetes</taxon>
        <taxon>Pythiales</taxon>
        <taxon>Pythiaceae</taxon>
        <taxon>Pythium</taxon>
    </lineage>
</organism>
<evidence type="ECO:0000313" key="3">
    <source>
        <dbReference type="Proteomes" id="UP001209570"/>
    </source>
</evidence>
<feature type="compositionally biased region" description="Pro residues" evidence="1">
    <location>
        <begin position="230"/>
        <end position="239"/>
    </location>
</feature>
<protein>
    <submittedName>
        <fullName evidence="2">Uncharacterized protein</fullName>
    </submittedName>
</protein>
<dbReference type="AlphaFoldDB" id="A0AAD5LTN4"/>
<evidence type="ECO:0000256" key="1">
    <source>
        <dbReference type="SAM" id="MobiDB-lite"/>
    </source>
</evidence>
<feature type="region of interest" description="Disordered" evidence="1">
    <location>
        <begin position="212"/>
        <end position="278"/>
    </location>
</feature>
<accession>A0AAD5LTN4</accession>
<dbReference type="Proteomes" id="UP001209570">
    <property type="component" value="Unassembled WGS sequence"/>
</dbReference>
<keyword evidence="3" id="KW-1185">Reference proteome</keyword>
<comment type="caution">
    <text evidence="2">The sequence shown here is derived from an EMBL/GenBank/DDBJ whole genome shotgun (WGS) entry which is preliminary data.</text>
</comment>
<dbReference type="EMBL" id="JAKCXM010000736">
    <property type="protein sequence ID" value="KAJ0392054.1"/>
    <property type="molecule type" value="Genomic_DNA"/>
</dbReference>
<proteinExistence type="predicted"/>